<dbReference type="RefSeq" id="WP_182161129.1">
    <property type="nucleotide sequence ID" value="NZ_JACFXV010000006.1"/>
</dbReference>
<protein>
    <submittedName>
        <fullName evidence="2">YHS domain-containing protein</fullName>
    </submittedName>
</protein>
<dbReference type="InterPro" id="IPR007029">
    <property type="entry name" value="YHS_dom"/>
</dbReference>
<evidence type="ECO:0000313" key="3">
    <source>
        <dbReference type="Proteomes" id="UP000541109"/>
    </source>
</evidence>
<dbReference type="InterPro" id="IPR009078">
    <property type="entry name" value="Ferritin-like_SF"/>
</dbReference>
<evidence type="ECO:0000259" key="1">
    <source>
        <dbReference type="SMART" id="SM00746"/>
    </source>
</evidence>
<dbReference type="SUPFAM" id="SSF47240">
    <property type="entry name" value="Ferritin-like"/>
    <property type="match status" value="1"/>
</dbReference>
<gene>
    <name evidence="2" type="ORF">H2509_00355</name>
</gene>
<comment type="caution">
    <text evidence="2">The sequence shown here is derived from an EMBL/GenBank/DDBJ whole genome shotgun (WGS) entry which is preliminary data.</text>
</comment>
<dbReference type="InterPro" id="IPR012348">
    <property type="entry name" value="RNR-like"/>
</dbReference>
<proteinExistence type="predicted"/>
<dbReference type="SMART" id="SM00746">
    <property type="entry name" value="TRASH"/>
    <property type="match status" value="1"/>
</dbReference>
<keyword evidence="3" id="KW-1185">Reference proteome</keyword>
<dbReference type="Gene3D" id="1.10.620.20">
    <property type="entry name" value="Ribonucleotide Reductase, subunit A"/>
    <property type="match status" value="1"/>
</dbReference>
<dbReference type="InterPro" id="IPR011017">
    <property type="entry name" value="TRASH_dom"/>
</dbReference>
<organism evidence="2 3">
    <name type="scientific">Stappia albiluteola</name>
    <dbReference type="NCBI Taxonomy" id="2758565"/>
    <lineage>
        <taxon>Bacteria</taxon>
        <taxon>Pseudomonadati</taxon>
        <taxon>Pseudomonadota</taxon>
        <taxon>Alphaproteobacteria</taxon>
        <taxon>Hyphomicrobiales</taxon>
        <taxon>Stappiaceae</taxon>
        <taxon>Stappia</taxon>
    </lineage>
</organism>
<reference evidence="2 3" key="1">
    <citation type="submission" date="2020-07" db="EMBL/GenBank/DDBJ databases">
        <title>Stappia sp., F7233, whole genome shotgun sequencing project.</title>
        <authorList>
            <person name="Jiang S."/>
            <person name="Liu Z.W."/>
            <person name="Du Z.J."/>
        </authorList>
    </citation>
    <scope>NUCLEOTIDE SEQUENCE [LARGE SCALE GENOMIC DNA]</scope>
    <source>
        <strain evidence="2 3">F7233</strain>
    </source>
</reference>
<feature type="domain" description="TRASH" evidence="1">
    <location>
        <begin position="13"/>
        <end position="51"/>
    </location>
</feature>
<evidence type="ECO:0000313" key="2">
    <source>
        <dbReference type="EMBL" id="MBA5775569.1"/>
    </source>
</evidence>
<name>A0A839A9X5_9HYPH</name>
<dbReference type="Pfam" id="PF04945">
    <property type="entry name" value="YHS"/>
    <property type="match status" value="1"/>
</dbReference>
<accession>A0A839A9X5</accession>
<dbReference type="GO" id="GO:0016491">
    <property type="term" value="F:oxidoreductase activity"/>
    <property type="evidence" value="ECO:0007669"/>
    <property type="project" value="InterPro"/>
</dbReference>
<dbReference type="AlphaFoldDB" id="A0A839A9X5"/>
<sequence>METVGDATKMFEDPVCGMTVRRATARFLHQHVGEKHYFCSECCEEKFEAEPEAYLKGKPTSEPMPAGTILTGPVLILAMSGDVGLGDLTGFNAIMEQRINLVRVGWTRVPPLPPHCPPPARARLEIIEDRFAWGEICKKELEERRRILRK</sequence>
<dbReference type="Proteomes" id="UP000541109">
    <property type="component" value="Unassembled WGS sequence"/>
</dbReference>
<dbReference type="EMBL" id="JACFXV010000006">
    <property type="protein sequence ID" value="MBA5775569.1"/>
    <property type="molecule type" value="Genomic_DNA"/>
</dbReference>